<name>A0ABN7ELJ1_9FLAO</name>
<dbReference type="EMBL" id="CADCST010000097">
    <property type="protein sequence ID" value="CAA9199985.1"/>
    <property type="molecule type" value="Genomic_DNA"/>
</dbReference>
<evidence type="ECO:0008006" key="4">
    <source>
        <dbReference type="Google" id="ProtNLM"/>
    </source>
</evidence>
<comment type="caution">
    <text evidence="2">The sequence shown here is derived from an EMBL/GenBank/DDBJ whole genome shotgun (WGS) entry which is preliminary data.</text>
</comment>
<sequence length="109" mass="11667">MENNIKASNFGQFTGVIALILSVSAGFSLVLFFVIFNASIYIAIPFAVIAFFLAVLGIIFGKIGICQVKKGNSSLLIPKTGLIVGIIIVSIYFVGLLPFLVLMGIAMMY</sequence>
<evidence type="ECO:0000313" key="3">
    <source>
        <dbReference type="Proteomes" id="UP000474567"/>
    </source>
</evidence>
<keyword evidence="1" id="KW-0812">Transmembrane</keyword>
<feature type="transmembrane region" description="Helical" evidence="1">
    <location>
        <begin position="82"/>
        <end position="108"/>
    </location>
</feature>
<keyword evidence="1" id="KW-0472">Membrane</keyword>
<keyword evidence="3" id="KW-1185">Reference proteome</keyword>
<feature type="transmembrane region" description="Helical" evidence="1">
    <location>
        <begin position="40"/>
        <end position="61"/>
    </location>
</feature>
<dbReference type="RefSeq" id="WP_173966907.1">
    <property type="nucleotide sequence ID" value="NZ_CADCST010000097.1"/>
</dbReference>
<gene>
    <name evidence="2" type="ORF">FLACOL7796_02984</name>
</gene>
<protein>
    <recommendedName>
        <fullName evidence="4">DUF4190 domain-containing protein</fullName>
    </recommendedName>
</protein>
<dbReference type="Proteomes" id="UP000474567">
    <property type="component" value="Unassembled WGS sequence"/>
</dbReference>
<reference evidence="2 3" key="1">
    <citation type="submission" date="2020-02" db="EMBL/GenBank/DDBJ databases">
        <authorList>
            <person name="Criscuolo A."/>
        </authorList>
    </citation>
    <scope>NUCLEOTIDE SEQUENCE [LARGE SCALE GENOMIC DNA]</scope>
    <source>
        <strain evidence="2">CECT7796</strain>
    </source>
</reference>
<organism evidence="2 3">
    <name type="scientific">Flavobacterium collinsii</name>
    <dbReference type="NCBI Taxonomy" id="1114861"/>
    <lineage>
        <taxon>Bacteria</taxon>
        <taxon>Pseudomonadati</taxon>
        <taxon>Bacteroidota</taxon>
        <taxon>Flavobacteriia</taxon>
        <taxon>Flavobacteriales</taxon>
        <taxon>Flavobacteriaceae</taxon>
        <taxon>Flavobacterium</taxon>
    </lineage>
</organism>
<evidence type="ECO:0000256" key="1">
    <source>
        <dbReference type="SAM" id="Phobius"/>
    </source>
</evidence>
<keyword evidence="1" id="KW-1133">Transmembrane helix</keyword>
<accession>A0ABN7ELJ1</accession>
<evidence type="ECO:0000313" key="2">
    <source>
        <dbReference type="EMBL" id="CAA9199985.1"/>
    </source>
</evidence>
<feature type="transmembrane region" description="Helical" evidence="1">
    <location>
        <begin position="12"/>
        <end position="34"/>
    </location>
</feature>
<proteinExistence type="predicted"/>